<evidence type="ECO:0000313" key="1">
    <source>
        <dbReference type="EMBL" id="KIE44938.1"/>
    </source>
</evidence>
<comment type="caution">
    <text evidence="1">The sequence shown here is derived from an EMBL/GenBank/DDBJ whole genome shotgun (WGS) entry which is preliminary data.</text>
</comment>
<organism evidence="1 2">
    <name type="scientific">Clostridium argentinense CDC 2741</name>
    <dbReference type="NCBI Taxonomy" id="1418104"/>
    <lineage>
        <taxon>Bacteria</taxon>
        <taxon>Bacillati</taxon>
        <taxon>Bacillota</taxon>
        <taxon>Clostridia</taxon>
        <taxon>Eubacteriales</taxon>
        <taxon>Clostridiaceae</taxon>
        <taxon>Clostridium</taxon>
    </lineage>
</organism>
<dbReference type="RefSeq" id="WP_039635794.1">
    <property type="nucleotide sequence ID" value="NZ_AYSO01000020.1"/>
</dbReference>
<evidence type="ECO:0008006" key="3">
    <source>
        <dbReference type="Google" id="ProtNLM"/>
    </source>
</evidence>
<dbReference type="Proteomes" id="UP000031366">
    <property type="component" value="Unassembled WGS sequence"/>
</dbReference>
<gene>
    <name evidence="1" type="ORF">U732_118</name>
</gene>
<dbReference type="EMBL" id="AYSO01000020">
    <property type="protein sequence ID" value="KIE44938.1"/>
    <property type="molecule type" value="Genomic_DNA"/>
</dbReference>
<reference evidence="1 2" key="1">
    <citation type="journal article" date="2015" name="Infect. Genet. Evol.">
        <title>Genomic sequences of six botulinum neurotoxin-producing strains representing three clostridial species illustrate the mobility and diversity of botulinum neurotoxin genes.</title>
        <authorList>
            <person name="Smith T.J."/>
            <person name="Hill K.K."/>
            <person name="Xie G."/>
            <person name="Foley B.T."/>
            <person name="Williamson C.H."/>
            <person name="Foster J.T."/>
            <person name="Johnson S.L."/>
            <person name="Chertkov O."/>
            <person name="Teshima H."/>
            <person name="Gibbons H.S."/>
            <person name="Johnsky L.A."/>
            <person name="Karavis M.A."/>
            <person name="Smith L.A."/>
        </authorList>
    </citation>
    <scope>NUCLEOTIDE SEQUENCE [LARGE SCALE GENOMIC DNA]</scope>
    <source>
        <strain evidence="1 2">CDC 2741</strain>
    </source>
</reference>
<keyword evidence="2" id="KW-1185">Reference proteome</keyword>
<proteinExistence type="predicted"/>
<dbReference type="OrthoDB" id="1933170at2"/>
<dbReference type="PROSITE" id="PS51257">
    <property type="entry name" value="PROKAR_LIPOPROTEIN"/>
    <property type="match status" value="1"/>
</dbReference>
<sequence length="184" mass="21185">MKKFKFVLSILILIPFVLIGCKSNIKEEPNMDKATTGNFESYTKNETVNDKISKRYEEVKKETLSYEIEFSDHHYYETKNSFVGSEAGLPNVDNKEYGQILSEYMYAAEVNPTKISYNDAIKLAHKVLPDDIKEQRTKYDDTVKKTYIVYSSSQGNFVLGLCHESSTEDKNIVVGIDYMKEIIE</sequence>
<evidence type="ECO:0000313" key="2">
    <source>
        <dbReference type="Proteomes" id="UP000031366"/>
    </source>
</evidence>
<dbReference type="AlphaFoldDB" id="A0A0C1U0A1"/>
<protein>
    <recommendedName>
        <fullName evidence="3">Lipoprotein</fullName>
    </recommendedName>
</protein>
<name>A0A0C1U0A1_9CLOT</name>
<accession>A0A0C1U0A1</accession>